<keyword evidence="5" id="KW-1185">Reference proteome</keyword>
<feature type="domain" description="DUF3566" evidence="3">
    <location>
        <begin position="180"/>
        <end position="297"/>
    </location>
</feature>
<evidence type="ECO:0000259" key="3">
    <source>
        <dbReference type="Pfam" id="PF12089"/>
    </source>
</evidence>
<feature type="transmembrane region" description="Helical" evidence="2">
    <location>
        <begin position="198"/>
        <end position="220"/>
    </location>
</feature>
<protein>
    <recommendedName>
        <fullName evidence="3">DUF3566 domain-containing protein</fullName>
    </recommendedName>
</protein>
<sequence>MSDAPRWPGADGRPGLDFSPYRGSDKPAEPTKSAESAPEQDTRAQRPVGSASEPVKHGDDGKPGPVAPRVAERAARTAQEWASMPVTPGFGAGPASSRPVPVPPPGAKTGSTKVPTTGGSAPAPLGGPAVGGATVAPAGRRSAAELEDVDPLPLNEVAERKVDKGAVAPVRTTRRPRRTRKARLRLARIDPWSVMKTTFLFAIAFGIMLVVATFVIWSVLAGVGTLEYVNTLLNQLLGDQDTEFDVTQILSVNRILGFSAIVAAINVVIITALATLFAFLYNLAATVMGGLEVTLAED</sequence>
<keyword evidence="2" id="KW-0472">Membrane</keyword>
<dbReference type="InterPro" id="IPR021949">
    <property type="entry name" value="DUF3566_TM"/>
</dbReference>
<evidence type="ECO:0000313" key="4">
    <source>
        <dbReference type="EMBL" id="GAA4907980.1"/>
    </source>
</evidence>
<name>A0ABP9FLP2_9ACTN</name>
<dbReference type="Proteomes" id="UP001501521">
    <property type="component" value="Unassembled WGS sequence"/>
</dbReference>
<evidence type="ECO:0000256" key="2">
    <source>
        <dbReference type="SAM" id="Phobius"/>
    </source>
</evidence>
<feature type="transmembrane region" description="Helical" evidence="2">
    <location>
        <begin position="255"/>
        <end position="281"/>
    </location>
</feature>
<dbReference type="EMBL" id="BAABLV010000043">
    <property type="protein sequence ID" value="GAA4907980.1"/>
    <property type="molecule type" value="Genomic_DNA"/>
</dbReference>
<feature type="region of interest" description="Disordered" evidence="1">
    <location>
        <begin position="1"/>
        <end position="147"/>
    </location>
</feature>
<gene>
    <name evidence="4" type="ORF">GCM10025789_29400</name>
</gene>
<feature type="compositionally biased region" description="Low complexity" evidence="1">
    <location>
        <begin position="115"/>
        <end position="139"/>
    </location>
</feature>
<organism evidence="4 5">
    <name type="scientific">Tessaracoccus lubricantis</name>
    <dbReference type="NCBI Taxonomy" id="545543"/>
    <lineage>
        <taxon>Bacteria</taxon>
        <taxon>Bacillati</taxon>
        <taxon>Actinomycetota</taxon>
        <taxon>Actinomycetes</taxon>
        <taxon>Propionibacteriales</taxon>
        <taxon>Propionibacteriaceae</taxon>
        <taxon>Tessaracoccus</taxon>
    </lineage>
</organism>
<keyword evidence="2" id="KW-0812">Transmembrane</keyword>
<evidence type="ECO:0000313" key="5">
    <source>
        <dbReference type="Proteomes" id="UP001501521"/>
    </source>
</evidence>
<reference evidence="5" key="1">
    <citation type="journal article" date="2019" name="Int. J. Syst. Evol. Microbiol.">
        <title>The Global Catalogue of Microorganisms (GCM) 10K type strain sequencing project: providing services to taxonomists for standard genome sequencing and annotation.</title>
        <authorList>
            <consortium name="The Broad Institute Genomics Platform"/>
            <consortium name="The Broad Institute Genome Sequencing Center for Infectious Disease"/>
            <person name="Wu L."/>
            <person name="Ma J."/>
        </authorList>
    </citation>
    <scope>NUCLEOTIDE SEQUENCE [LARGE SCALE GENOMIC DNA]</scope>
    <source>
        <strain evidence="5">JCM 19125</strain>
    </source>
</reference>
<evidence type="ECO:0000256" key="1">
    <source>
        <dbReference type="SAM" id="MobiDB-lite"/>
    </source>
</evidence>
<dbReference type="Pfam" id="PF12089">
    <property type="entry name" value="DUF3566"/>
    <property type="match status" value="1"/>
</dbReference>
<accession>A0ABP9FLP2</accession>
<proteinExistence type="predicted"/>
<keyword evidence="2" id="KW-1133">Transmembrane helix</keyword>
<comment type="caution">
    <text evidence="4">The sequence shown here is derived from an EMBL/GenBank/DDBJ whole genome shotgun (WGS) entry which is preliminary data.</text>
</comment>